<dbReference type="PANTHER" id="PTHR48043">
    <property type="entry name" value="EG:EG0003.4 PROTEIN-RELATED"/>
    <property type="match status" value="1"/>
</dbReference>
<protein>
    <submittedName>
        <fullName evidence="5">UDP-glucuronosyltransferase 2A1</fullName>
    </submittedName>
</protein>
<evidence type="ECO:0000256" key="2">
    <source>
        <dbReference type="ARBA" id="ARBA00022676"/>
    </source>
</evidence>
<feature type="transmembrane region" description="Helical" evidence="4">
    <location>
        <begin position="2012"/>
        <end position="2037"/>
    </location>
</feature>
<evidence type="ECO:0000256" key="1">
    <source>
        <dbReference type="ARBA" id="ARBA00009995"/>
    </source>
</evidence>
<dbReference type="Proteomes" id="UP000830375">
    <property type="component" value="Unassembled WGS sequence"/>
</dbReference>
<feature type="transmembrane region" description="Helical" evidence="4">
    <location>
        <begin position="2492"/>
        <end position="2518"/>
    </location>
</feature>
<comment type="caution">
    <text evidence="5">The sequence shown here is derived from an EMBL/GenBank/DDBJ whole genome shotgun (WGS) entry which is preliminary data.</text>
</comment>
<feature type="transmembrane region" description="Helical" evidence="4">
    <location>
        <begin position="1957"/>
        <end position="1979"/>
    </location>
</feature>
<comment type="similarity">
    <text evidence="1">Belongs to the UDP-glycosyltransferase family.</text>
</comment>
<reference evidence="5 6" key="1">
    <citation type="submission" date="2022-01" db="EMBL/GenBank/DDBJ databases">
        <title>A high-quality chromosome-level genome assembly of rohu carp, Labeo rohita.</title>
        <authorList>
            <person name="Arick M.A. II"/>
            <person name="Hsu C.-Y."/>
            <person name="Magbanua Z."/>
            <person name="Pechanova O."/>
            <person name="Grover C."/>
            <person name="Miller E."/>
            <person name="Thrash A."/>
            <person name="Ezzel L."/>
            <person name="Alam S."/>
            <person name="Benzie J."/>
            <person name="Hamilton M."/>
            <person name="Karsi A."/>
            <person name="Lawrence M.L."/>
            <person name="Peterson D.G."/>
        </authorList>
    </citation>
    <scope>NUCLEOTIDE SEQUENCE [LARGE SCALE GENOMIC DNA]</scope>
    <source>
        <strain evidence="6">BAU-BD-2019</strain>
        <tissue evidence="5">Blood</tissue>
    </source>
</reference>
<keyword evidence="4" id="KW-0472">Membrane</keyword>
<dbReference type="EMBL" id="JACTAM010000025">
    <property type="protein sequence ID" value="KAI2648312.1"/>
    <property type="molecule type" value="Genomic_DNA"/>
</dbReference>
<dbReference type="PANTHER" id="PTHR48043:SF52">
    <property type="entry name" value="UDP GLUCURONOSYLTRANSFERASE 5 FAMILY POLYPEPTIDE B1-RELATED"/>
    <property type="match status" value="1"/>
</dbReference>
<evidence type="ECO:0000256" key="3">
    <source>
        <dbReference type="ARBA" id="ARBA00022679"/>
    </source>
</evidence>
<dbReference type="Pfam" id="PF00201">
    <property type="entry name" value="UDPGT"/>
    <property type="match status" value="5"/>
</dbReference>
<sequence length="2534" mass="288001">MFEGEGRGELKRAWTQRGQRNGGANAKAFVQNCGKTVEKVLCTKMHLSATLGLLSLLCALSGTDGGKVLVFPLDGSHWVNMKVLIEELHRKGHNVTVVRASNSWYIKEESPLYNSITIPNVGGFDEKFFSLLIGRLLKIRRDGSSIWNRLQLEYEIIMQFKGMHEDMLQMLEGMTEDKEIMKSIQDAKYDVVLADPASGGGAIFAHMFNIPLVFNVRWTIHGEGHFAIAPSPLSYIPVPGGELTDKMSFFQRVRNVLTYLFTRFQVAVVADPIYTPFCLKLFGPGVNYFSLFQNADIWLMRNDFTFEFPRPTMPNIVYMGGFQCKPAKPLPADLEDFVQSSGEHGVIVMSLGTLISQLPQDVTDDIAGAFAQLPQKVIWRYTGSRPATLGNNTLLVDWLPQNDLLGHPQTKVFVAHGGTNGVQEAIYHGVPILGLPLVFDQPDNLFRMEAKGTAKIVDIATLDRTVFLEALKEVLHNPSYRENMQRLSRLHHDQPMKPLDQAIFWIDSYAGKVLVVPVDGSHWINMKVLIVELHAKGHNITVVRGSSNLYIEEQSALYTSITVNTGELDKGFTEKFLPHLLKTQRQGRSFWSEMALADEVYRKLSEFHQKVCNMTAAIFENETLMKSLKDAAYDLVLTDPAFGGGVLLAHRLGLPLVLNVRWTMYGEAHFDIAPSPLSYIPVTGLQLTDKMTFSQRVKNLLTYIMALHTASKYFGSIYQEFSQKYFGPNVDFISILQNADIWLMRNDFTFEFPRPTMPNIVYMGGFQCKPAKPLPDDLEKFVQSSGDHGVIIMSLGSVFGQLLSEINDEIAAAFAQLPQKVIWRHTGPRPANLGNNTLIMDWLPQNDLLGHLQTKLFVAHGGTNGVQEAIYHGVPIVGIPLTFDQPDNLARMEAKGTAKVVDIATLDRTVFLEALKEVLHNPSYKENMQRLSKLHHDQPVKPLDQAIFWIEFVMRNRGAPHLRTQAYRMSWIESSVKMHYSTLLGLFILLSALSSANAGKVLVVPVDGSHWINMKVLIVELHAKGHNLTVVRGSSSWYIEEQSPLYTSITLDTGELDKDFMDKFLPHLLKMQREGSSFWSQMAAVDEVYKRFTEIHQEICNMTATIFENETLMKSLKDAAYDLVLTDPAFGGGVLLAHRLGLPLVFNVRWTMYGEAHFDIAPSPLSYIPVTGLQLTDKMTFSQRVMNVLTYVMILYKSSKYFASPYQEFSQKYFGPNVDFFSLLQNADIWLMRNDFTFEFPRPTMPNIVYMGGFQCKPAKPLPDELEKFVQSSGEHGVIVMSLGTVFGQLLSEISDEIAAAFAQLPHRVIWRHTGPRPANLGNNTLIVDWLPQNDLLGHPQTKLFVAHGGTNGIQEAIYHGVPIVGLPLAFDQPDNLARMEAKGTAKIIHISTLDRTVFLEALKEVLHNPFYKENMQRLSKLHHDQPVKPLDRAVFWIEFVMRNRGAPHLRTQAYRMSWIEYHSIDCTTVYRIRTQPQKVSVTERSYCGKVLVVPADGSHWINMKVLIVELHSKGHNITVIRGSNSWYIEEESPYYTSITVDIGEFDSDFWLTLLPKLLQTKRYGESFWSEIEVAQEIFSRFSDVHQQVCNMTAMMFENEILMNSLEDSKYDVVFTDPTFGAGVLLAHRLGLPLVFNVRWTMYGEGHFIVAPSPLSYIPVPALQLTDKMTFSQRVMNVVVYMMFIYQNPKTFGYHYQEFSQKYFGPDVDFFSLLQNADIWLMRNDFTFEFPRPTMPNIVYMGGFQCKPAKPLPDDLEKFVQSSGDHGVIIMSLGSVFGQLLSEINDEIAAAFAQLPQKVIWRHTGPQPANLGNNTMIVDWLPQNDLLGHPQTKLFVAHGGTNGVQEAIYHGVPIVGLPLAFDQPDNLARMEAKGTAKIIHISTLDRTVFLEALKEVLHNPFYKENMQRLSKLHHDQPVKPLDLAIFWIEFVMRNKGAPHLRTQAYRMSWIEYHSIDVILTLTATLLIFAFVTAYVIRYLFRECSQYFTWSVTYLDFHHHLINFVWLKKKMRYLTATLIAFLSILPQVFGGKILVYPLDGSHWVNMKILIEELHTRGHYVTVLRASNSWYIKEKSPFYTSITVYNTGGIGEELLDAFAKEILVIRREKLSFWNHLTLSTKVGTVFEEMHRNQLVLMGKIFENKDLMASLQTAKYDLVLTDPAFGGGVFLAHRLGLPVVLNVRWTMHGEAHYEIAPSPLSFVPVPGLQLTDKMTFGQRIKNVMGYMFSLYHRARFVSSHYQSFCNKYFGSEIKFESLLRDADIWLMRNDFTFEFPRPTMPNIVYMGGFQCKPAKPLPADLDEFVTSSGDHGLIIMSLGTLFSHLPQDITEEIAAAFARLPQKVIWRHTGPRPVNIGNNTLLVDWLPQNDLLGHPQTKVFITHGGTNGIQEAIYHGVPILGLPIVFDQPDNLSRMKVRGTAKLVDISELDRTIFVQVLEEVLYNSSYRENMQRLSKLHHDQPMKPLDRAVFWIEFVMRNGGASHLRTQSFRMSWIEYYCIDVVLTLLMIVVLFCFMIYSIIKCLCCKVVFKKKIKAE</sequence>
<dbReference type="CDD" id="cd03784">
    <property type="entry name" value="GT1_Gtf-like"/>
    <property type="match status" value="5"/>
</dbReference>
<dbReference type="Gene3D" id="3.40.50.2000">
    <property type="entry name" value="Glycogen Phosphorylase B"/>
    <property type="match status" value="10"/>
</dbReference>
<organism evidence="5 6">
    <name type="scientific">Labeo rohita</name>
    <name type="common">Indian major carp</name>
    <name type="synonym">Cyprinus rohita</name>
    <dbReference type="NCBI Taxonomy" id="84645"/>
    <lineage>
        <taxon>Eukaryota</taxon>
        <taxon>Metazoa</taxon>
        <taxon>Chordata</taxon>
        <taxon>Craniata</taxon>
        <taxon>Vertebrata</taxon>
        <taxon>Euteleostomi</taxon>
        <taxon>Actinopterygii</taxon>
        <taxon>Neopterygii</taxon>
        <taxon>Teleostei</taxon>
        <taxon>Ostariophysi</taxon>
        <taxon>Cypriniformes</taxon>
        <taxon>Cyprinidae</taxon>
        <taxon>Labeoninae</taxon>
        <taxon>Labeonini</taxon>
        <taxon>Labeo</taxon>
    </lineage>
</organism>
<evidence type="ECO:0000313" key="5">
    <source>
        <dbReference type="EMBL" id="KAI2648312.1"/>
    </source>
</evidence>
<gene>
    <name evidence="5" type="ORF">H4Q32_018378</name>
</gene>
<keyword evidence="4" id="KW-0812">Transmembrane</keyword>
<dbReference type="InterPro" id="IPR002213">
    <property type="entry name" value="UDP_glucos_trans"/>
</dbReference>
<keyword evidence="3" id="KW-0808">Transferase</keyword>
<evidence type="ECO:0000256" key="4">
    <source>
        <dbReference type="SAM" id="Phobius"/>
    </source>
</evidence>
<keyword evidence="4" id="KW-1133">Transmembrane helix</keyword>
<evidence type="ECO:0000313" key="6">
    <source>
        <dbReference type="Proteomes" id="UP000830375"/>
    </source>
</evidence>
<keyword evidence="6" id="KW-1185">Reference proteome</keyword>
<dbReference type="PROSITE" id="PS00375">
    <property type="entry name" value="UDPGT"/>
    <property type="match status" value="5"/>
</dbReference>
<dbReference type="SUPFAM" id="SSF53756">
    <property type="entry name" value="UDP-Glycosyltransferase/glycogen phosphorylase"/>
    <property type="match status" value="5"/>
</dbReference>
<dbReference type="InterPro" id="IPR050271">
    <property type="entry name" value="UDP-glycosyltransferase"/>
</dbReference>
<dbReference type="InterPro" id="IPR035595">
    <property type="entry name" value="UDP_glycos_trans_CS"/>
</dbReference>
<accession>A0ABQ8LEF3</accession>
<name>A0ABQ8LEF3_LABRO</name>
<keyword evidence="2" id="KW-0328">Glycosyltransferase</keyword>
<proteinExistence type="inferred from homology"/>